<dbReference type="InterPro" id="IPR021335">
    <property type="entry name" value="DUF2948"/>
</dbReference>
<gene>
    <name evidence="1" type="ORF">S01H1_67280</name>
</gene>
<sequence>MEELKLIALDAEDLRILSCHLQDAVIRVGDMAYLKEGMRFAAIANRFDWEGAVKSKDDEFQRRRTGLRFERVKSAQVQGIDLKKKDLVLVLLAVAFEPGDEPEGTLTLHFAGGGAIRLGVECIEAELRDLGAVWSTQHKPEHASDDSSTTS</sequence>
<evidence type="ECO:0008006" key="2">
    <source>
        <dbReference type="Google" id="ProtNLM"/>
    </source>
</evidence>
<organism evidence="1">
    <name type="scientific">marine sediment metagenome</name>
    <dbReference type="NCBI Taxonomy" id="412755"/>
    <lineage>
        <taxon>unclassified sequences</taxon>
        <taxon>metagenomes</taxon>
        <taxon>ecological metagenomes</taxon>
    </lineage>
</organism>
<accession>X0X2T6</accession>
<protein>
    <recommendedName>
        <fullName evidence="2">DUF2948 domain-containing protein</fullName>
    </recommendedName>
</protein>
<comment type="caution">
    <text evidence="1">The sequence shown here is derived from an EMBL/GenBank/DDBJ whole genome shotgun (WGS) entry which is preliminary data.</text>
</comment>
<reference evidence="1" key="1">
    <citation type="journal article" date="2014" name="Front. Microbiol.">
        <title>High frequency of phylogenetically diverse reductive dehalogenase-homologous genes in deep subseafloor sedimentary metagenomes.</title>
        <authorList>
            <person name="Kawai M."/>
            <person name="Futagami T."/>
            <person name="Toyoda A."/>
            <person name="Takaki Y."/>
            <person name="Nishi S."/>
            <person name="Hori S."/>
            <person name="Arai W."/>
            <person name="Tsubouchi T."/>
            <person name="Morono Y."/>
            <person name="Uchiyama I."/>
            <person name="Ito T."/>
            <person name="Fujiyama A."/>
            <person name="Inagaki F."/>
            <person name="Takami H."/>
        </authorList>
    </citation>
    <scope>NUCLEOTIDE SEQUENCE</scope>
    <source>
        <strain evidence="1">Expedition CK06-06</strain>
    </source>
</reference>
<dbReference type="AlphaFoldDB" id="X0X2T6"/>
<dbReference type="EMBL" id="BARS01044548">
    <property type="protein sequence ID" value="GAG37345.1"/>
    <property type="molecule type" value="Genomic_DNA"/>
</dbReference>
<dbReference type="Pfam" id="PF11164">
    <property type="entry name" value="DUF2948"/>
    <property type="match status" value="1"/>
</dbReference>
<evidence type="ECO:0000313" key="1">
    <source>
        <dbReference type="EMBL" id="GAG37345.1"/>
    </source>
</evidence>
<proteinExistence type="predicted"/>
<name>X0X2T6_9ZZZZ</name>